<proteinExistence type="predicted"/>
<feature type="transmembrane region" description="Helical" evidence="2">
    <location>
        <begin position="6"/>
        <end position="28"/>
    </location>
</feature>
<protein>
    <submittedName>
        <fullName evidence="4">Phospholipid/cholesterol/gamma-HCH transport system substrate-binding protein</fullName>
    </submittedName>
</protein>
<gene>
    <name evidence="4" type="ORF">SAMN05216203_0311</name>
</gene>
<accession>A0A1I6GNE5</accession>
<dbReference type="AlphaFoldDB" id="A0A1I6GNE5"/>
<dbReference type="RefSeq" id="WP_092008544.1">
    <property type="nucleotide sequence ID" value="NZ_FOYW01000001.1"/>
</dbReference>
<evidence type="ECO:0000259" key="3">
    <source>
        <dbReference type="Pfam" id="PF02470"/>
    </source>
</evidence>
<keyword evidence="1" id="KW-0175">Coiled coil</keyword>
<dbReference type="PANTHER" id="PTHR36698">
    <property type="entry name" value="BLL5892 PROTEIN"/>
    <property type="match status" value="1"/>
</dbReference>
<dbReference type="Proteomes" id="UP000198644">
    <property type="component" value="Unassembled WGS sequence"/>
</dbReference>
<keyword evidence="2" id="KW-0812">Transmembrane</keyword>
<dbReference type="InterPro" id="IPR003399">
    <property type="entry name" value="Mce/MlaD"/>
</dbReference>
<feature type="domain" description="Mce/MlaD" evidence="3">
    <location>
        <begin position="39"/>
        <end position="113"/>
    </location>
</feature>
<name>A0A1I6GNE5_9GAMM</name>
<sequence>MEPRAHHVLIGIFTVVTLAAILLFALWLGDADKNRQYSYYMVIFHQGVTGLSEGSPVQYSGLEVGNVVSLRLDPEDPRQVQALIRVYSEVPVKKDTRASLMLVNVTGAMSIQLFGGTPESPVLKGSREDPPRIEAEPSQFSTLLSSSENLFRKANSFLDSANQLLSEDNRMNFALALENLRVASEGLVAERENLNQALNAIQQAAHQAEAGFERYNQLAGDIDTLLQDDARAVLLSARDAADALNRATTRIDGLIDANEGALDQGLRSVGEMGPVMQQLQGTLRNLNRLSQRLEEDPARALLGKDPIQEISP</sequence>
<reference evidence="5" key="1">
    <citation type="submission" date="2016-10" db="EMBL/GenBank/DDBJ databases">
        <authorList>
            <person name="Varghese N."/>
            <person name="Submissions S."/>
        </authorList>
    </citation>
    <scope>NUCLEOTIDE SEQUENCE [LARGE SCALE GENOMIC DNA]</scope>
    <source>
        <strain evidence="5">CGMCC 1.9167</strain>
    </source>
</reference>
<evidence type="ECO:0000313" key="5">
    <source>
        <dbReference type="Proteomes" id="UP000198644"/>
    </source>
</evidence>
<evidence type="ECO:0000256" key="2">
    <source>
        <dbReference type="SAM" id="Phobius"/>
    </source>
</evidence>
<keyword evidence="5" id="KW-1185">Reference proteome</keyword>
<dbReference type="PANTHER" id="PTHR36698:SF2">
    <property type="entry name" value="MCE_MLAD DOMAIN-CONTAINING PROTEIN"/>
    <property type="match status" value="1"/>
</dbReference>
<keyword evidence="2" id="KW-1133">Transmembrane helix</keyword>
<dbReference type="OrthoDB" id="9806984at2"/>
<evidence type="ECO:0000256" key="1">
    <source>
        <dbReference type="SAM" id="Coils"/>
    </source>
</evidence>
<dbReference type="EMBL" id="FOYW01000001">
    <property type="protein sequence ID" value="SFR43745.1"/>
    <property type="molecule type" value="Genomic_DNA"/>
</dbReference>
<evidence type="ECO:0000313" key="4">
    <source>
        <dbReference type="EMBL" id="SFR43745.1"/>
    </source>
</evidence>
<dbReference type="Pfam" id="PF02470">
    <property type="entry name" value="MlaD"/>
    <property type="match status" value="1"/>
</dbReference>
<feature type="coiled-coil region" evidence="1">
    <location>
        <begin position="177"/>
        <end position="211"/>
    </location>
</feature>
<organism evidence="4 5">
    <name type="scientific">Marinobacter daqiaonensis</name>
    <dbReference type="NCBI Taxonomy" id="650891"/>
    <lineage>
        <taxon>Bacteria</taxon>
        <taxon>Pseudomonadati</taxon>
        <taxon>Pseudomonadota</taxon>
        <taxon>Gammaproteobacteria</taxon>
        <taxon>Pseudomonadales</taxon>
        <taxon>Marinobacteraceae</taxon>
        <taxon>Marinobacter</taxon>
    </lineage>
</organism>
<keyword evidence="2" id="KW-0472">Membrane</keyword>
<dbReference type="STRING" id="650891.SAMN05216203_0311"/>